<dbReference type="InterPro" id="IPR036116">
    <property type="entry name" value="FN3_sf"/>
</dbReference>
<name>A0A2K9LS04_9GAMM</name>
<dbReference type="InterPro" id="IPR013783">
    <property type="entry name" value="Ig-like_fold"/>
</dbReference>
<dbReference type="InterPro" id="IPR003599">
    <property type="entry name" value="Ig_sub"/>
</dbReference>
<evidence type="ECO:0000256" key="4">
    <source>
        <dbReference type="ARBA" id="ARBA00023319"/>
    </source>
</evidence>
<feature type="domain" description="Ig-like" evidence="6">
    <location>
        <begin position="662"/>
        <end position="741"/>
    </location>
</feature>
<dbReference type="Gene3D" id="2.60.40.10">
    <property type="entry name" value="Immunoglobulins"/>
    <property type="match status" value="10"/>
</dbReference>
<evidence type="ECO:0000313" key="8">
    <source>
        <dbReference type="EMBL" id="AUM13614.1"/>
    </source>
</evidence>
<keyword evidence="2" id="KW-0677">Repeat</keyword>
<feature type="domain" description="Ig-like" evidence="6">
    <location>
        <begin position="56"/>
        <end position="134"/>
    </location>
</feature>
<keyword evidence="1 5" id="KW-0732">Signal</keyword>
<feature type="domain" description="Ig-like" evidence="6">
    <location>
        <begin position="411"/>
        <end position="491"/>
    </location>
</feature>
<dbReference type="SMART" id="SM00409">
    <property type="entry name" value="IG"/>
    <property type="match status" value="9"/>
</dbReference>
<dbReference type="Pfam" id="PF07679">
    <property type="entry name" value="I-set"/>
    <property type="match status" value="1"/>
</dbReference>
<dbReference type="SUPFAM" id="SSF49265">
    <property type="entry name" value="Fibronectin type III"/>
    <property type="match status" value="1"/>
</dbReference>
<reference evidence="9" key="1">
    <citation type="submission" date="2017-08" db="EMBL/GenBank/DDBJ databases">
        <title>Direct submision.</title>
        <authorList>
            <person name="Kim S.-J."/>
            <person name="Rhee S.-K."/>
        </authorList>
    </citation>
    <scope>NUCLEOTIDE SEQUENCE [LARGE SCALE GENOMIC DNA]</scope>
    <source>
        <strain evidence="9">GI5</strain>
    </source>
</reference>
<dbReference type="EMBL" id="CP022684">
    <property type="protein sequence ID" value="AUM13614.1"/>
    <property type="molecule type" value="Genomic_DNA"/>
</dbReference>
<dbReference type="PANTHER" id="PTHR12231:SF253">
    <property type="entry name" value="DPR-INTERACTING PROTEIN ETA, ISOFORM B-RELATED"/>
    <property type="match status" value="1"/>
</dbReference>
<feature type="chain" id="PRO_5014746266" description="Immunoglobulin I-set domain protein" evidence="5">
    <location>
        <begin position="23"/>
        <end position="919"/>
    </location>
</feature>
<evidence type="ECO:0000256" key="2">
    <source>
        <dbReference type="ARBA" id="ARBA00022737"/>
    </source>
</evidence>
<accession>A0A2K9LS04</accession>
<dbReference type="AlphaFoldDB" id="A0A2K9LS04"/>
<dbReference type="InterPro" id="IPR007110">
    <property type="entry name" value="Ig-like_dom"/>
</dbReference>
<evidence type="ECO:0000256" key="3">
    <source>
        <dbReference type="ARBA" id="ARBA00023157"/>
    </source>
</evidence>
<evidence type="ECO:0008006" key="10">
    <source>
        <dbReference type="Google" id="ProtNLM"/>
    </source>
</evidence>
<proteinExistence type="predicted"/>
<dbReference type="SUPFAM" id="SSF48726">
    <property type="entry name" value="Immunoglobulin"/>
    <property type="match status" value="9"/>
</dbReference>
<dbReference type="PROSITE" id="PS50835">
    <property type="entry name" value="IG_LIKE"/>
    <property type="match status" value="8"/>
</dbReference>
<organism evidence="8 9">
    <name type="scientific">Ketobacter alkanivorans</name>
    <dbReference type="NCBI Taxonomy" id="1917421"/>
    <lineage>
        <taxon>Bacteria</taxon>
        <taxon>Pseudomonadati</taxon>
        <taxon>Pseudomonadota</taxon>
        <taxon>Gammaproteobacteria</taxon>
        <taxon>Pseudomonadales</taxon>
        <taxon>Ketobacteraceae</taxon>
        <taxon>Ketobacter</taxon>
    </lineage>
</organism>
<dbReference type="InterPro" id="IPR003598">
    <property type="entry name" value="Ig_sub2"/>
</dbReference>
<dbReference type="KEGG" id="kak:Kalk_14810"/>
<evidence type="ECO:0000256" key="5">
    <source>
        <dbReference type="SAM" id="SignalP"/>
    </source>
</evidence>
<dbReference type="SMART" id="SM00060">
    <property type="entry name" value="FN3"/>
    <property type="match status" value="2"/>
</dbReference>
<dbReference type="InterPro" id="IPR051170">
    <property type="entry name" value="Neural/epithelial_adhesion"/>
</dbReference>
<feature type="domain" description="Ig-like" evidence="6">
    <location>
        <begin position="495"/>
        <end position="574"/>
    </location>
</feature>
<feature type="domain" description="Ig-like" evidence="6">
    <location>
        <begin position="579"/>
        <end position="657"/>
    </location>
</feature>
<dbReference type="SMART" id="SM00408">
    <property type="entry name" value="IGc2"/>
    <property type="match status" value="7"/>
</dbReference>
<dbReference type="InterPro" id="IPR003961">
    <property type="entry name" value="FN3_dom"/>
</dbReference>
<evidence type="ECO:0000256" key="1">
    <source>
        <dbReference type="ARBA" id="ARBA00022729"/>
    </source>
</evidence>
<gene>
    <name evidence="8" type="ORF">Kalk_14810</name>
</gene>
<evidence type="ECO:0000259" key="6">
    <source>
        <dbReference type="PROSITE" id="PS50835"/>
    </source>
</evidence>
<dbReference type="CDD" id="cd00063">
    <property type="entry name" value="FN3"/>
    <property type="match status" value="1"/>
</dbReference>
<feature type="signal peptide" evidence="5">
    <location>
        <begin position="1"/>
        <end position="22"/>
    </location>
</feature>
<sequence length="919" mass="96331">MMNLNKRVLLTLLMAVSIPLLNACKEDIDDQNSLENEFTETNEPEGSVGTPQQPEPTFEPIQINAAPADLSGYPGQTATFAVAASSAASLSYQWFHQGQAIAGANASSYTFTIVDDNDAGTYRVDISNSTTTVSDSAILLVSDLPTITSEPQDVSVYPGETATFSVDASGDNVEYQWQSRSFFGWRTLEATSDTLTIESVDSGTAKQYRVKVKNGGGEKTSRTTRINLKNSISISSQPANQLVAAGSNATFSVAASGYGTLSYQWYKGGAAITDGSKYQGSRSANLSVVNVALSDASLYHAVVSNEDGRSMTSNAAELSVQGPAVVTVHPNNTSLYSGQSGSLVIAASGDNPINYQWQKWNGSSWANVAGATSSQLTFASASSSNAGRYRCTVSNAVASDISREATVTVLEAVSISRSPASQTAEVGSSVEFTVAATGDDLQYEWTKNGQTITGSGPTLSFASVRELDAATYSCRVYNNGGSANCASFTLSIQAPATIVTQPVSQSTYEGGSVSLSVAASGIPAPTVTWLFNGNQVGSGATLALNYITPEQAGTYQCRVENELGAVDCEQVTVTVSSSVRITEQPANTTANEGDAITLNIAASGDDLNYEWSKDGQNLNVSGNSLTLTDLTAANAGAYSCRVWNEHSSANCNSFSVTINGRIAITSQPTGTTAYEDANVALTVAHNGNSDARVEWYFNDSLIASNSATLSLSPLTLEQAGEYRCVVSNSVNSVACNPVTVAVLEKARITKQPSSQMLSTGDSFVLDIEATGAGTLYYECFHNGSLILAGSDPRALVVDSVTSNNEGNYYCTVSNEGSSATSELASLTVLAIQARSVIVNWDAPTGRADGSMLDPQDISGYSIHVCPEGNTAFETVAVTTGTTTETIIELIPGTYTLTVTAHDTTGLESSMSTERVFTID</sequence>
<keyword evidence="9" id="KW-1185">Reference proteome</keyword>
<dbReference type="Proteomes" id="UP000235116">
    <property type="component" value="Chromosome"/>
</dbReference>
<dbReference type="InterPro" id="IPR036179">
    <property type="entry name" value="Ig-like_dom_sf"/>
</dbReference>
<dbReference type="Pfam" id="PF13927">
    <property type="entry name" value="Ig_3"/>
    <property type="match status" value="6"/>
</dbReference>
<keyword evidence="3" id="KW-1015">Disulfide bond</keyword>
<keyword evidence="4" id="KW-0393">Immunoglobulin domain</keyword>
<dbReference type="CDD" id="cd00096">
    <property type="entry name" value="Ig"/>
    <property type="match status" value="1"/>
</dbReference>
<feature type="domain" description="Fibronectin type-III" evidence="7">
    <location>
        <begin position="822"/>
        <end position="919"/>
    </location>
</feature>
<dbReference type="PANTHER" id="PTHR12231">
    <property type="entry name" value="CTX-RELATED TYPE I TRANSMEMBRANE PROTEIN"/>
    <property type="match status" value="1"/>
</dbReference>
<protein>
    <recommendedName>
        <fullName evidence="10">Immunoglobulin I-set domain protein</fullName>
    </recommendedName>
</protein>
<evidence type="ECO:0000313" key="9">
    <source>
        <dbReference type="Proteomes" id="UP000235116"/>
    </source>
</evidence>
<feature type="domain" description="Ig-like" evidence="6">
    <location>
        <begin position="232"/>
        <end position="319"/>
    </location>
</feature>
<feature type="domain" description="Ig-like" evidence="6">
    <location>
        <begin position="145"/>
        <end position="227"/>
    </location>
</feature>
<dbReference type="InterPro" id="IPR013098">
    <property type="entry name" value="Ig_I-set"/>
</dbReference>
<evidence type="ECO:0000259" key="7">
    <source>
        <dbReference type="PROSITE" id="PS50853"/>
    </source>
</evidence>
<feature type="domain" description="Ig-like" evidence="6">
    <location>
        <begin position="323"/>
        <end position="408"/>
    </location>
</feature>
<dbReference type="PROSITE" id="PS50853">
    <property type="entry name" value="FN3"/>
    <property type="match status" value="1"/>
</dbReference>